<sequence>MANKSHGCQSSSIRSKSIKNPENAKNNTPTEIYFQDVDNDDNNETLFDLKIFVKNLR</sequence>
<gene>
    <name evidence="2" type="ORF">DEBURN_LOCUS4189</name>
</gene>
<evidence type="ECO:0000256" key="1">
    <source>
        <dbReference type="SAM" id="MobiDB-lite"/>
    </source>
</evidence>
<reference evidence="2" key="1">
    <citation type="submission" date="2021-06" db="EMBL/GenBank/DDBJ databases">
        <authorList>
            <person name="Kallberg Y."/>
            <person name="Tangrot J."/>
            <person name="Rosling A."/>
        </authorList>
    </citation>
    <scope>NUCLEOTIDE SEQUENCE</scope>
    <source>
        <strain evidence="2">AZ414A</strain>
    </source>
</reference>
<evidence type="ECO:0000313" key="2">
    <source>
        <dbReference type="EMBL" id="CAG8491261.1"/>
    </source>
</evidence>
<name>A0A9N8ZCX4_9GLOM</name>
<dbReference type="EMBL" id="CAJVPK010000302">
    <property type="protein sequence ID" value="CAG8491261.1"/>
    <property type="molecule type" value="Genomic_DNA"/>
</dbReference>
<comment type="caution">
    <text evidence="2">The sequence shown here is derived from an EMBL/GenBank/DDBJ whole genome shotgun (WGS) entry which is preliminary data.</text>
</comment>
<dbReference type="AlphaFoldDB" id="A0A9N8ZCX4"/>
<dbReference type="Proteomes" id="UP000789706">
    <property type="component" value="Unassembled WGS sequence"/>
</dbReference>
<feature type="region of interest" description="Disordered" evidence="1">
    <location>
        <begin position="1"/>
        <end position="36"/>
    </location>
</feature>
<feature type="compositionally biased region" description="Polar residues" evidence="1">
    <location>
        <begin position="1"/>
        <end position="30"/>
    </location>
</feature>
<protein>
    <submittedName>
        <fullName evidence="2">4785_t:CDS:1</fullName>
    </submittedName>
</protein>
<proteinExistence type="predicted"/>
<accession>A0A9N8ZCX4</accession>
<organism evidence="2 3">
    <name type="scientific">Diversispora eburnea</name>
    <dbReference type="NCBI Taxonomy" id="1213867"/>
    <lineage>
        <taxon>Eukaryota</taxon>
        <taxon>Fungi</taxon>
        <taxon>Fungi incertae sedis</taxon>
        <taxon>Mucoromycota</taxon>
        <taxon>Glomeromycotina</taxon>
        <taxon>Glomeromycetes</taxon>
        <taxon>Diversisporales</taxon>
        <taxon>Diversisporaceae</taxon>
        <taxon>Diversispora</taxon>
    </lineage>
</organism>
<evidence type="ECO:0000313" key="3">
    <source>
        <dbReference type="Proteomes" id="UP000789706"/>
    </source>
</evidence>
<keyword evidence="3" id="KW-1185">Reference proteome</keyword>